<dbReference type="Pfam" id="PF06048">
    <property type="entry name" value="DUF927"/>
    <property type="match status" value="1"/>
</dbReference>
<organism evidence="3 4">
    <name type="scientific">Oryzisolibacter propanilivorax</name>
    <dbReference type="NCBI Taxonomy" id="1527607"/>
    <lineage>
        <taxon>Bacteria</taxon>
        <taxon>Pseudomonadati</taxon>
        <taxon>Pseudomonadota</taxon>
        <taxon>Betaproteobacteria</taxon>
        <taxon>Burkholderiales</taxon>
        <taxon>Comamonadaceae</taxon>
        <taxon>Oryzisolibacter</taxon>
    </lineage>
</organism>
<keyword evidence="3" id="KW-0378">Hydrolase</keyword>
<proteinExistence type="predicted"/>
<dbReference type="GO" id="GO:0004386">
    <property type="term" value="F:helicase activity"/>
    <property type="evidence" value="ECO:0007669"/>
    <property type="project" value="UniProtKB-KW"/>
</dbReference>
<keyword evidence="3" id="KW-0547">Nucleotide-binding</keyword>
<feature type="region of interest" description="Disordered" evidence="1">
    <location>
        <begin position="1"/>
        <end position="57"/>
    </location>
</feature>
<evidence type="ECO:0000313" key="4">
    <source>
        <dbReference type="Proteomes" id="UP000198552"/>
    </source>
</evidence>
<keyword evidence="4" id="KW-1185">Reference proteome</keyword>
<evidence type="ECO:0000313" key="3">
    <source>
        <dbReference type="EMBL" id="SDM52818.1"/>
    </source>
</evidence>
<dbReference type="AlphaFoldDB" id="A0A1G9TYW9"/>
<accession>A0A1G9TYW9</accession>
<dbReference type="Proteomes" id="UP000198552">
    <property type="component" value="Unassembled WGS sequence"/>
</dbReference>
<evidence type="ECO:0000259" key="2">
    <source>
        <dbReference type="Pfam" id="PF06048"/>
    </source>
</evidence>
<keyword evidence="3" id="KW-0347">Helicase</keyword>
<feature type="domain" description="DUF927" evidence="2">
    <location>
        <begin position="77"/>
        <end position="351"/>
    </location>
</feature>
<dbReference type="OrthoDB" id="784829at2"/>
<gene>
    <name evidence="3" type="ORF">SAMN05428957_10777</name>
</gene>
<name>A0A1G9TYW9_9BURK</name>
<dbReference type="InterPro" id="IPR009270">
    <property type="entry name" value="DUF927"/>
</dbReference>
<evidence type="ECO:0000256" key="1">
    <source>
        <dbReference type="SAM" id="MobiDB-lite"/>
    </source>
</evidence>
<dbReference type="EMBL" id="FNHP01000007">
    <property type="protein sequence ID" value="SDM52818.1"/>
    <property type="molecule type" value="Genomic_DNA"/>
</dbReference>
<dbReference type="STRING" id="1527607.SAMN05428957_10777"/>
<protein>
    <submittedName>
        <fullName evidence="3">Putative DNA primase/helicase</fullName>
    </submittedName>
</protein>
<sequence>MSEATTTEDLAVLDEAPVNDPPRQRTAPAADPAPAPAPLLDIDGAEGSTADPFPDTSERPCWRVYDEWIERNGRKLRPGTYHHGMTKETERAPSAPVDTWICGPLHVQALTANTEDGDHGRLLRWKNVSGNWRQWAMPMELMAGDGAEVLAALLRDGLALERKMRARVLDYINSQQPRQRMRAASSTGWHAGAFVLPDQVLGADDIWFQASERTAPYGSAGTLQGWQSEVAALAVGNPMLALGISAALAGVLLEPLNIDGAGLHLFGDSSKGKTTILTAATSVWGGAQFRRTWRTTSNGLEGAARMHSGTLLALDEVGEVAPKDLYESAYALVNGHGKTRANVRGEARHVARWRTFVFSTGEVTIASRMAAGGFEAKAGQSLRLLDVPITGKHGAWDALHGRASGAALSDALRDGAARHYGHAGPAFVRALLDALAQGLDLPERLQAIQARMAATDGQETRGARVFALCALAGELAAGAGIVPWKAGCAAQAALHGFGLWRGQRGTGGRSAEDAAILRAVGDFIDRHGSSRFESMSAADAPRAVVNRAGYVSTSPSGTVYLFTSGGLREAAQGYDLARVLAALDTAGAFAKRGANGKTAATTRTPDGRTPRLYHVQPDRLMGAEEAEK</sequence>
<reference evidence="4" key="1">
    <citation type="submission" date="2016-10" db="EMBL/GenBank/DDBJ databases">
        <authorList>
            <person name="Varghese N."/>
            <person name="Submissions S."/>
        </authorList>
    </citation>
    <scope>NUCLEOTIDE SEQUENCE [LARGE SCALE GENOMIC DNA]</scope>
    <source>
        <strain evidence="4">EPL6</strain>
    </source>
</reference>
<keyword evidence="3" id="KW-0067">ATP-binding</keyword>
<dbReference type="RefSeq" id="WP_091570770.1">
    <property type="nucleotide sequence ID" value="NZ_FNHP01000007.1"/>
</dbReference>
<feature type="region of interest" description="Disordered" evidence="1">
    <location>
        <begin position="592"/>
        <end position="628"/>
    </location>
</feature>